<proteinExistence type="predicted"/>
<protein>
    <submittedName>
        <fullName evidence="1">Uncharacterized protein</fullName>
    </submittedName>
</protein>
<name>A0A261TUZ5_9BORD</name>
<reference evidence="1 2" key="1">
    <citation type="submission" date="2017-05" db="EMBL/GenBank/DDBJ databases">
        <title>Complete and WGS of Bordetella genogroups.</title>
        <authorList>
            <person name="Spilker T."/>
            <person name="LiPuma J."/>
        </authorList>
    </citation>
    <scope>NUCLEOTIDE SEQUENCE [LARGE SCALE GENOMIC DNA]</scope>
    <source>
        <strain evidence="1 2">AU10456</strain>
    </source>
</reference>
<evidence type="ECO:0000313" key="1">
    <source>
        <dbReference type="EMBL" id="OZI53479.1"/>
    </source>
</evidence>
<sequence length="97" mass="11396">MPFRHPLSLDELRAIRERQVWNSDVMTLLWEVKRLRSLVLSTYQLWPEFRRPSGVLAPNYDALAQKLLAEPCIIERDRLAAELLDVPFKPRKGMAPR</sequence>
<dbReference type="RefSeq" id="WP_094798985.1">
    <property type="nucleotide sequence ID" value="NZ_NEVN01000004.1"/>
</dbReference>
<dbReference type="OrthoDB" id="8636587at2"/>
<gene>
    <name evidence="1" type="ORF">CAL25_05715</name>
</gene>
<comment type="caution">
    <text evidence="1">The sequence shown here is derived from an EMBL/GenBank/DDBJ whole genome shotgun (WGS) entry which is preliminary data.</text>
</comment>
<evidence type="ECO:0000313" key="2">
    <source>
        <dbReference type="Proteomes" id="UP000216913"/>
    </source>
</evidence>
<dbReference type="AlphaFoldDB" id="A0A261TUZ5"/>
<dbReference type="Proteomes" id="UP000216913">
    <property type="component" value="Unassembled WGS sequence"/>
</dbReference>
<organism evidence="1 2">
    <name type="scientific">Bordetella genomosp. 5</name>
    <dbReference type="NCBI Taxonomy" id="1395608"/>
    <lineage>
        <taxon>Bacteria</taxon>
        <taxon>Pseudomonadati</taxon>
        <taxon>Pseudomonadota</taxon>
        <taxon>Betaproteobacteria</taxon>
        <taxon>Burkholderiales</taxon>
        <taxon>Alcaligenaceae</taxon>
        <taxon>Bordetella</taxon>
    </lineage>
</organism>
<keyword evidence="2" id="KW-1185">Reference proteome</keyword>
<accession>A0A261TUZ5</accession>
<dbReference type="EMBL" id="NEVP01000004">
    <property type="protein sequence ID" value="OZI53479.1"/>
    <property type="molecule type" value="Genomic_DNA"/>
</dbReference>